<dbReference type="Pfam" id="PF00172">
    <property type="entry name" value="Zn_clus"/>
    <property type="match status" value="1"/>
</dbReference>
<dbReference type="PROSITE" id="PS50048">
    <property type="entry name" value="ZN2_CY6_FUNGAL_2"/>
    <property type="match status" value="1"/>
</dbReference>
<dbReference type="AlphaFoldDB" id="H2AYD4"/>
<dbReference type="PANTHER" id="PTHR31069">
    <property type="entry name" value="OLEATE-ACTIVATED TRANSCRIPTION FACTOR 1-RELATED"/>
    <property type="match status" value="1"/>
</dbReference>
<organism evidence="8 9">
    <name type="scientific">Kazachstania africana (strain ATCC 22294 / BCRC 22015 / CBS 2517 / CECT 1963 / NBRC 1671 / NRRL Y-8276)</name>
    <name type="common">Yeast</name>
    <name type="synonym">Kluyveromyces africanus</name>
    <dbReference type="NCBI Taxonomy" id="1071382"/>
    <lineage>
        <taxon>Eukaryota</taxon>
        <taxon>Fungi</taxon>
        <taxon>Dikarya</taxon>
        <taxon>Ascomycota</taxon>
        <taxon>Saccharomycotina</taxon>
        <taxon>Saccharomycetes</taxon>
        <taxon>Saccharomycetales</taxon>
        <taxon>Saccharomycetaceae</taxon>
        <taxon>Kazachstania</taxon>
    </lineage>
</organism>
<protein>
    <recommendedName>
        <fullName evidence="7">Zn(2)-C6 fungal-type domain-containing protein</fullName>
    </recommendedName>
</protein>
<reference evidence="8 9" key="1">
    <citation type="journal article" date="2011" name="Proc. Natl. Acad. Sci. U.S.A.">
        <title>Evolutionary erosion of yeast sex chromosomes by mating-type switching accidents.</title>
        <authorList>
            <person name="Gordon J.L."/>
            <person name="Armisen D."/>
            <person name="Proux-Wera E."/>
            <person name="Oheigeartaigh S.S."/>
            <person name="Byrne K.P."/>
            <person name="Wolfe K.H."/>
        </authorList>
    </citation>
    <scope>NUCLEOTIDE SEQUENCE [LARGE SCALE GENOMIC DNA]</scope>
    <source>
        <strain evidence="9">ATCC 22294 / BCRC 22015 / CBS 2517 / CECT 1963 / NBRC 1671 / NRRL Y-8276</strain>
    </source>
</reference>
<evidence type="ECO:0000256" key="2">
    <source>
        <dbReference type="ARBA" id="ARBA00022833"/>
    </source>
</evidence>
<dbReference type="GO" id="GO:0008270">
    <property type="term" value="F:zinc ion binding"/>
    <property type="evidence" value="ECO:0007669"/>
    <property type="project" value="InterPro"/>
</dbReference>
<accession>H2AYD4</accession>
<evidence type="ECO:0000256" key="1">
    <source>
        <dbReference type="ARBA" id="ARBA00022723"/>
    </source>
</evidence>
<evidence type="ECO:0000313" key="9">
    <source>
        <dbReference type="Proteomes" id="UP000005220"/>
    </source>
</evidence>
<dbReference type="HOGENOM" id="CLU_050082_0_0_1"/>
<gene>
    <name evidence="8" type="primary">KAFR0G03520</name>
    <name evidence="8" type="ORF">KAFR_0G03520</name>
</gene>
<evidence type="ECO:0000256" key="3">
    <source>
        <dbReference type="ARBA" id="ARBA00023015"/>
    </source>
</evidence>
<dbReference type="SMART" id="SM00066">
    <property type="entry name" value="GAL4"/>
    <property type="match status" value="1"/>
</dbReference>
<name>H2AYD4_KAZAF</name>
<dbReference type="PANTHER" id="PTHR31069:SF32">
    <property type="entry name" value="ARGININE METABOLISM REGULATION PROTEIN II"/>
    <property type="match status" value="1"/>
</dbReference>
<dbReference type="GO" id="GO:0005634">
    <property type="term" value="C:nucleus"/>
    <property type="evidence" value="ECO:0007669"/>
    <property type="project" value="EnsemblFungi"/>
</dbReference>
<dbReference type="CDD" id="cd00067">
    <property type="entry name" value="GAL4"/>
    <property type="match status" value="1"/>
</dbReference>
<evidence type="ECO:0000256" key="6">
    <source>
        <dbReference type="ARBA" id="ARBA00023242"/>
    </source>
</evidence>
<dbReference type="InterPro" id="IPR050675">
    <property type="entry name" value="OAF3"/>
</dbReference>
<keyword evidence="6" id="KW-0539">Nucleus</keyword>
<keyword evidence="1" id="KW-0479">Metal-binding</keyword>
<dbReference type="GO" id="GO:0090180">
    <property type="term" value="P:positive regulation of thiamine biosynthetic process"/>
    <property type="evidence" value="ECO:0007669"/>
    <property type="project" value="EnsemblFungi"/>
</dbReference>
<dbReference type="STRING" id="1071382.H2AYD4"/>
<dbReference type="eggNOG" id="ENOG502QU1Y">
    <property type="taxonomic scope" value="Eukaryota"/>
</dbReference>
<dbReference type="Gene3D" id="4.10.240.10">
    <property type="entry name" value="Zn(2)-C6 fungal-type DNA-binding domain"/>
    <property type="match status" value="1"/>
</dbReference>
<dbReference type="OrthoDB" id="416217at2759"/>
<dbReference type="InterPro" id="IPR036864">
    <property type="entry name" value="Zn2-C6_fun-type_DNA-bd_sf"/>
</dbReference>
<keyword evidence="5" id="KW-0804">Transcription</keyword>
<keyword evidence="2" id="KW-0862">Zinc</keyword>
<evidence type="ECO:0000259" key="7">
    <source>
        <dbReference type="PROSITE" id="PS50048"/>
    </source>
</evidence>
<feature type="domain" description="Zn(2)-C6 fungal-type" evidence="7">
    <location>
        <begin position="23"/>
        <end position="53"/>
    </location>
</feature>
<dbReference type="InterPro" id="IPR001138">
    <property type="entry name" value="Zn2Cys6_DnaBD"/>
</dbReference>
<dbReference type="GO" id="GO:0045944">
    <property type="term" value="P:positive regulation of transcription by RNA polymerase II"/>
    <property type="evidence" value="ECO:0007669"/>
    <property type="project" value="EnsemblFungi"/>
</dbReference>
<dbReference type="InParanoid" id="H2AYD4"/>
<dbReference type="RefSeq" id="XP_003958519.1">
    <property type="nucleotide sequence ID" value="XM_003958470.1"/>
</dbReference>
<dbReference type="Proteomes" id="UP000005220">
    <property type="component" value="Chromosome 7"/>
</dbReference>
<evidence type="ECO:0000256" key="5">
    <source>
        <dbReference type="ARBA" id="ARBA00023163"/>
    </source>
</evidence>
<keyword evidence="9" id="KW-1185">Reference proteome</keyword>
<dbReference type="PROSITE" id="PS00463">
    <property type="entry name" value="ZN2_CY6_FUNGAL_1"/>
    <property type="match status" value="1"/>
</dbReference>
<dbReference type="KEGG" id="kaf:KAFR_0G03520"/>
<evidence type="ECO:0000313" key="8">
    <source>
        <dbReference type="EMBL" id="CCF59384.1"/>
    </source>
</evidence>
<sequence length="444" mass="52376">MTEPKKKRIKKKSNTVRARAFTGCWACRLKKRKCDEVKPVCSLCSKHNDPCSYDIRLMWLDNNLFKTNHKTGAFECFSLEKGTEKEKSISKKKFMELLEFGTDYTNDNDFESFTISARRFKTYNNMVSSVYYDDRTKKFNYDQKYVDWKLSLLLDELEESVKLTSSQYDIKKGPFLVFPCSAFIINGEDYLPLVPMIKHENTLTPMISKIERLPLSHDYHIIKDQQDRISNLVDEKVFGIIWLKRHSHSLLSRDDFMSWYLSYLKRTITASFALLIEQMIDNTDTNTPSYWIALILDNQFNFNIDCQSVGVTLTMLLYDNQDISQLLTPQLVFWYLQLNSLNFSIYPIIQFLIENSDSIELLIHCYTLLNYSVPNLEFFDQEKITIQLKVLVTNKLVGIWKSKLIQLTYLNQDTTSIINQLQFWETQHSYNLQFYDHLCIINDT</sequence>
<proteinExistence type="predicted"/>
<dbReference type="FunCoup" id="H2AYD4">
    <property type="interactions" value="669"/>
</dbReference>
<dbReference type="GeneID" id="13887363"/>
<dbReference type="SUPFAM" id="SSF57701">
    <property type="entry name" value="Zn2/Cys6 DNA-binding domain"/>
    <property type="match status" value="1"/>
</dbReference>
<evidence type="ECO:0000256" key="4">
    <source>
        <dbReference type="ARBA" id="ARBA00023125"/>
    </source>
</evidence>
<keyword evidence="3" id="KW-0805">Transcription regulation</keyword>
<keyword evidence="4" id="KW-0238">DNA-binding</keyword>
<dbReference type="EMBL" id="HE650827">
    <property type="protein sequence ID" value="CCF59384.1"/>
    <property type="molecule type" value="Genomic_DNA"/>
</dbReference>
<dbReference type="GO" id="GO:0000978">
    <property type="term" value="F:RNA polymerase II cis-regulatory region sequence-specific DNA binding"/>
    <property type="evidence" value="ECO:0007669"/>
    <property type="project" value="EnsemblFungi"/>
</dbReference>
<dbReference type="GO" id="GO:0000981">
    <property type="term" value="F:DNA-binding transcription factor activity, RNA polymerase II-specific"/>
    <property type="evidence" value="ECO:0007669"/>
    <property type="project" value="InterPro"/>
</dbReference>